<evidence type="ECO:0000256" key="1">
    <source>
        <dbReference type="ARBA" id="ARBA00004651"/>
    </source>
</evidence>
<dbReference type="GO" id="GO:0016740">
    <property type="term" value="F:transferase activity"/>
    <property type="evidence" value="ECO:0007669"/>
    <property type="project" value="UniProtKB-KW"/>
</dbReference>
<keyword evidence="5 9" id="KW-0472">Membrane</keyword>
<dbReference type="AlphaFoldDB" id="A0A1I2INS2"/>
<dbReference type="GO" id="GO:0005886">
    <property type="term" value="C:plasma membrane"/>
    <property type="evidence" value="ECO:0007669"/>
    <property type="project" value="UniProtKB-SubCell"/>
</dbReference>
<evidence type="ECO:0000256" key="6">
    <source>
        <dbReference type="PIRSR" id="PIRSR005091-1"/>
    </source>
</evidence>
<protein>
    <submittedName>
        <fullName evidence="11">Phosphoglycerol transferase MdoB</fullName>
    </submittedName>
</protein>
<dbReference type="InterPro" id="IPR017850">
    <property type="entry name" value="Alkaline_phosphatase_core_sf"/>
</dbReference>
<dbReference type="Gene3D" id="3.30.1120.80">
    <property type="match status" value="1"/>
</dbReference>
<dbReference type="PANTHER" id="PTHR47371:SF3">
    <property type="entry name" value="PHOSPHOGLYCEROL TRANSFERASE I"/>
    <property type="match status" value="1"/>
</dbReference>
<feature type="transmembrane region" description="Helical" evidence="9">
    <location>
        <begin position="86"/>
        <end position="105"/>
    </location>
</feature>
<evidence type="ECO:0000259" key="10">
    <source>
        <dbReference type="Pfam" id="PF00884"/>
    </source>
</evidence>
<evidence type="ECO:0000313" key="11">
    <source>
        <dbReference type="EMBL" id="SFF43914.1"/>
    </source>
</evidence>
<keyword evidence="7" id="KW-0464">Manganese</keyword>
<dbReference type="InterPro" id="IPR000917">
    <property type="entry name" value="Sulfatase_N"/>
</dbReference>
<feature type="transmembrane region" description="Helical" evidence="9">
    <location>
        <begin position="139"/>
        <end position="161"/>
    </location>
</feature>
<dbReference type="GO" id="GO:0046872">
    <property type="term" value="F:metal ion binding"/>
    <property type="evidence" value="ECO:0007669"/>
    <property type="project" value="UniProtKB-KW"/>
</dbReference>
<feature type="transmembrane region" description="Helical" evidence="9">
    <location>
        <begin position="173"/>
        <end position="192"/>
    </location>
</feature>
<dbReference type="RefSeq" id="WP_074964095.1">
    <property type="nucleotide sequence ID" value="NZ_FONS01000014.1"/>
</dbReference>
<dbReference type="Proteomes" id="UP000183129">
    <property type="component" value="Unassembled WGS sequence"/>
</dbReference>
<evidence type="ECO:0000256" key="9">
    <source>
        <dbReference type="SAM" id="Phobius"/>
    </source>
</evidence>
<evidence type="ECO:0000313" key="12">
    <source>
        <dbReference type="Proteomes" id="UP000183129"/>
    </source>
</evidence>
<reference evidence="11 12" key="1">
    <citation type="submission" date="2016-10" db="EMBL/GenBank/DDBJ databases">
        <authorList>
            <person name="de Groot N.N."/>
        </authorList>
    </citation>
    <scope>NUCLEOTIDE SEQUENCE [LARGE SCALE GENOMIC DNA]</scope>
    <source>
        <strain evidence="11 12">ATCC 51969</strain>
    </source>
</reference>
<feature type="active site" evidence="6">
    <location>
        <position position="324"/>
    </location>
</feature>
<dbReference type="PIRSF" id="PIRSF005091">
    <property type="entry name" value="Mmb_sulf_HI1246"/>
    <property type="match status" value="1"/>
</dbReference>
<keyword evidence="4 9" id="KW-1133">Transmembrane helix</keyword>
<keyword evidence="2" id="KW-1003">Cell membrane</keyword>
<gene>
    <name evidence="11" type="ORF">SAMN03003324_03880</name>
</gene>
<comment type="subcellular location">
    <subcellularLocation>
        <location evidence="1">Cell membrane</location>
        <topology evidence="1">Multi-pass membrane protein</topology>
    </subcellularLocation>
</comment>
<evidence type="ECO:0000256" key="7">
    <source>
        <dbReference type="PIRSR" id="PIRSR005091-2"/>
    </source>
</evidence>
<feature type="binding site" evidence="8">
    <location>
        <position position="508"/>
    </location>
    <ligand>
        <name>Mn(2+)</name>
        <dbReference type="ChEBI" id="CHEBI:29035"/>
    </ligand>
</feature>
<dbReference type="Gene3D" id="3.40.720.10">
    <property type="entry name" value="Alkaline Phosphatase, subunit A"/>
    <property type="match status" value="1"/>
</dbReference>
<sequence>MQNFLNSRYIVLFSFLSFFLLASLCLRVLFLSISVVQADLDSLNILGVIAKGFVFDLTVALCFTIPYSIYLLLLPQRWNRTVFNKIATYFMVFLMILITIFSFFAEYTFWREFESRFNFIAVDYLIYTYEVINNINESYPLPLLFGGVLTITLTVLILIRQNFVNSFKSETRFVKRLFITPLICSAAFLLLWKTENSWAEKSRNRYQNELSKAGIFSFVAAFKNNELNFDQFYPLMEIKRAFATMKISLRESRSSASADPLEITRQITGSSEAKTPNVVMVVLESFSAEFMGKFGNGQKLTPVLDSLADQSLLFTNMYATGTRTVRGMEALSLAVPPTPGNSIVRRKNNEELTTIGSIFRTKGYRTTFFYGGDGYFDNMNQYFGSNGFNIVDRGRNLSIGDNYKTTRTILTDKQVSFENAWGICDEDLFAAVIRDADTGFASKQPFYNFVMTTSNHRPFTYPKNKIDIPSGTGREGAVKYTDYAIGRFLALAKTKPWYANTVFIFVADHCAGSAGKNEIDIAKYHIPALVFNMSGAVPARIDKMCSQIDLYPTLFSLLNWSYVNNNYGKNILDKKYTPRTLLGTYQKLGYMKGDSLVILSPGRKLETYLYNPSTNEQTPHKFSGEVTNEAISYYQTAYYLFKNGGLKLQK</sequence>
<dbReference type="InterPro" id="IPR050448">
    <property type="entry name" value="OpgB/LTA_synthase_biosynth"/>
</dbReference>
<organism evidence="11 12">
    <name type="scientific">Pedobacter antarcticus</name>
    <dbReference type="NCBI Taxonomy" id="34086"/>
    <lineage>
        <taxon>Bacteria</taxon>
        <taxon>Pseudomonadati</taxon>
        <taxon>Bacteroidota</taxon>
        <taxon>Sphingobacteriia</taxon>
        <taxon>Sphingobacteriales</taxon>
        <taxon>Sphingobacteriaceae</taxon>
        <taxon>Pedobacter</taxon>
    </lineage>
</organism>
<keyword evidence="3 9" id="KW-0812">Transmembrane</keyword>
<evidence type="ECO:0000256" key="4">
    <source>
        <dbReference type="ARBA" id="ARBA00022989"/>
    </source>
</evidence>
<keyword evidence="11" id="KW-0808">Transferase</keyword>
<evidence type="ECO:0000256" key="2">
    <source>
        <dbReference type="ARBA" id="ARBA00022475"/>
    </source>
</evidence>
<evidence type="ECO:0000256" key="3">
    <source>
        <dbReference type="ARBA" id="ARBA00022692"/>
    </source>
</evidence>
<dbReference type="Pfam" id="PF00884">
    <property type="entry name" value="Sulfatase"/>
    <property type="match status" value="1"/>
</dbReference>
<feature type="binding site" evidence="8">
    <location>
        <position position="509"/>
    </location>
    <ligand>
        <name>Mn(2+)</name>
        <dbReference type="ChEBI" id="CHEBI:29035"/>
    </ligand>
</feature>
<feature type="binding site" evidence="7">
    <location>
        <position position="456"/>
    </location>
    <ligand>
        <name>substrate</name>
    </ligand>
</feature>
<dbReference type="CDD" id="cd16015">
    <property type="entry name" value="LTA_synthase"/>
    <property type="match status" value="1"/>
</dbReference>
<feature type="transmembrane region" description="Helical" evidence="9">
    <location>
        <begin position="48"/>
        <end position="74"/>
    </location>
</feature>
<keyword evidence="7" id="KW-0479">Metal-binding</keyword>
<accession>A0A1I2INS2</accession>
<dbReference type="PANTHER" id="PTHR47371">
    <property type="entry name" value="LIPOTEICHOIC ACID SYNTHASE"/>
    <property type="match status" value="1"/>
</dbReference>
<dbReference type="SUPFAM" id="SSF53649">
    <property type="entry name" value="Alkaline phosphatase-like"/>
    <property type="match status" value="1"/>
</dbReference>
<feature type="domain" description="Sulfatase N-terminal" evidence="10">
    <location>
        <begin position="276"/>
        <end position="559"/>
    </location>
</feature>
<evidence type="ECO:0000256" key="8">
    <source>
        <dbReference type="PIRSR" id="PIRSR005091-3"/>
    </source>
</evidence>
<name>A0A1I2INS2_9SPHI</name>
<proteinExistence type="predicted"/>
<evidence type="ECO:0000256" key="5">
    <source>
        <dbReference type="ARBA" id="ARBA00023136"/>
    </source>
</evidence>
<dbReference type="EMBL" id="FONS01000014">
    <property type="protein sequence ID" value="SFF43914.1"/>
    <property type="molecule type" value="Genomic_DNA"/>
</dbReference>
<dbReference type="InterPro" id="IPR012160">
    <property type="entry name" value="LtaS-like"/>
</dbReference>
<feature type="binding site" evidence="8">
    <location>
        <position position="284"/>
    </location>
    <ligand>
        <name>Mn(2+)</name>
        <dbReference type="ChEBI" id="CHEBI:29035"/>
    </ligand>
</feature>
<feature type="binding site" evidence="8">
    <location>
        <position position="324"/>
    </location>
    <ligand>
        <name>Mn(2+)</name>
        <dbReference type="ChEBI" id="CHEBI:29035"/>
    </ligand>
</feature>